<dbReference type="EC" id="3.2.1.1" evidence="3"/>
<dbReference type="GO" id="GO:0005509">
    <property type="term" value="F:calcium ion binding"/>
    <property type="evidence" value="ECO:0007669"/>
    <property type="project" value="InterPro"/>
</dbReference>
<evidence type="ECO:0000256" key="7">
    <source>
        <dbReference type="SAM" id="MobiDB-lite"/>
    </source>
</evidence>
<dbReference type="OrthoDB" id="550577at2759"/>
<dbReference type="SUPFAM" id="SSF51011">
    <property type="entry name" value="Glycosyl hydrolase domain"/>
    <property type="match status" value="1"/>
</dbReference>
<keyword evidence="10" id="KW-1185">Reference proteome</keyword>
<dbReference type="SMART" id="SM00642">
    <property type="entry name" value="Aamy"/>
    <property type="match status" value="1"/>
</dbReference>
<dbReference type="EMBL" id="BNJQ01000023">
    <property type="protein sequence ID" value="GHP09173.1"/>
    <property type="molecule type" value="Genomic_DNA"/>
</dbReference>
<evidence type="ECO:0000313" key="10">
    <source>
        <dbReference type="Proteomes" id="UP000660262"/>
    </source>
</evidence>
<evidence type="ECO:0000259" key="8">
    <source>
        <dbReference type="PROSITE" id="PS51671"/>
    </source>
</evidence>
<comment type="caution">
    <text evidence="9">The sequence shown here is derived from an EMBL/GenBank/DDBJ whole genome shotgun (WGS) entry which is preliminary data.</text>
</comment>
<dbReference type="Gene3D" id="2.60.40.1180">
    <property type="entry name" value="Golgi alpha-mannosidase II"/>
    <property type="match status" value="1"/>
</dbReference>
<evidence type="ECO:0000256" key="1">
    <source>
        <dbReference type="ARBA" id="ARBA00000548"/>
    </source>
</evidence>
<dbReference type="PANTHER" id="PTHR43447">
    <property type="entry name" value="ALPHA-AMYLASE"/>
    <property type="match status" value="1"/>
</dbReference>
<dbReference type="InterPro" id="IPR045865">
    <property type="entry name" value="ACT-like_dom_sf"/>
</dbReference>
<feature type="domain" description="ACT" evidence="8">
    <location>
        <begin position="99"/>
        <end position="178"/>
    </location>
</feature>
<evidence type="ECO:0000256" key="3">
    <source>
        <dbReference type="ARBA" id="ARBA00012595"/>
    </source>
</evidence>
<name>A0A830HR32_9CHLO</name>
<dbReference type="CDD" id="cd04873">
    <property type="entry name" value="ACT_UUR-ACR-like"/>
    <property type="match status" value="1"/>
</dbReference>
<dbReference type="Pfam" id="PF07821">
    <property type="entry name" value="Alpha-amyl_C2"/>
    <property type="match status" value="1"/>
</dbReference>
<sequence>MMAGGAVTPAGGASASPLMRNNRAPTRGTPSSSSTAAARSFSRRSTRALTTCQAARKKKSDASSSSSSSENASSPSSKSASDSGINIEFDNESDGTATVVTIEGKDQSGLLVSVTGAFSALDLTVLDAMIKTTDDGTVLDVFRVTSKSGTQLPETVWEGVREYVLTTCMTLSNKSSMPLIYGATSPMFEKQKEKKGTVAGGAGSLMSEDLASTYETAASRLEQAAAEMSSAAAALVIKERELASVAEGVDASSQMQACEEASALLERKMAEMEATLASRRSTMQAEPAEPTAQRGGGAELRFADGGGTSTGPASGNGYEIILQGFNWESWKTSGGWYNELSRRMAEIYDDGFTAVWLPPSTDSVSEQGYLPRDLYNLNSRYGSEDELRTLLRRMKELKIKSIADIVINHRCAQDQDEQGRWNRFGGRLSWDSSAITCDNNEFGGRGAPGSGEDYSAAPNVDHTQDRIRHDLKEWLKYMRKNVGYDGWRFDFVKGYSGKYTREYIDESTPLMAFGEFWDACSYTDGVLDYNQDNHRQRTVNWCDATGGTASAFDFTTKGILQEACVRNEYWRLIDDRGRPPGMCGMWPSRAVTFIENHDTGSTLGHWPFPDYKLGEGYAYILTHPGTPCVFWDHYERGGLRETILDLMRLRRELKIMHRSSVKVVKTTADLYAACIDGKLCMKIGSGEWSPNSANIPPPPGQEDDPDGRWLCQVSGSGYAVWTFGSASELNGNGMDPESSAGLLASAGGSGWA</sequence>
<proteinExistence type="inferred from homology"/>
<gene>
    <name evidence="9" type="ORF">PPROV_000791000</name>
</gene>
<dbReference type="SUPFAM" id="SSF55021">
    <property type="entry name" value="ACT-like"/>
    <property type="match status" value="1"/>
</dbReference>
<dbReference type="SUPFAM" id="SSF51445">
    <property type="entry name" value="(Trans)glycosidases"/>
    <property type="match status" value="1"/>
</dbReference>
<keyword evidence="4" id="KW-0378">Hydrolase</keyword>
<dbReference type="InterPro" id="IPR002912">
    <property type="entry name" value="ACT_dom"/>
</dbReference>
<dbReference type="CDD" id="cd11314">
    <property type="entry name" value="AmyAc_arch_bac_plant_AmyA"/>
    <property type="match status" value="1"/>
</dbReference>
<keyword evidence="5" id="KW-0326">Glycosidase</keyword>
<feature type="compositionally biased region" description="Low complexity" evidence="7">
    <location>
        <begin position="62"/>
        <end position="83"/>
    </location>
</feature>
<dbReference type="InterPro" id="IPR012850">
    <property type="entry name" value="A-amylase_bs_C"/>
</dbReference>
<dbReference type="InterPro" id="IPR013780">
    <property type="entry name" value="Glyco_hydro_b"/>
</dbReference>
<evidence type="ECO:0000256" key="2">
    <source>
        <dbReference type="ARBA" id="ARBA00008061"/>
    </source>
</evidence>
<dbReference type="GO" id="GO:0004556">
    <property type="term" value="F:alpha-amylase activity"/>
    <property type="evidence" value="ECO:0007669"/>
    <property type="project" value="UniProtKB-EC"/>
</dbReference>
<comment type="catalytic activity">
    <reaction evidence="1">
        <text>Endohydrolysis of (1-&gt;4)-alpha-D-glucosidic linkages in polysaccharides containing three or more (1-&gt;4)-alpha-linked D-glucose units.</text>
        <dbReference type="EC" id="3.2.1.1"/>
    </reaction>
</comment>
<organism evidence="9 10">
    <name type="scientific">Pycnococcus provasolii</name>
    <dbReference type="NCBI Taxonomy" id="41880"/>
    <lineage>
        <taxon>Eukaryota</taxon>
        <taxon>Viridiplantae</taxon>
        <taxon>Chlorophyta</taxon>
        <taxon>Pseudoscourfieldiophyceae</taxon>
        <taxon>Pseudoscourfieldiales</taxon>
        <taxon>Pycnococcaceae</taxon>
        <taxon>Pycnococcus</taxon>
    </lineage>
</organism>
<dbReference type="InterPro" id="IPR006047">
    <property type="entry name" value="GH13_cat_dom"/>
</dbReference>
<dbReference type="PROSITE" id="PS51671">
    <property type="entry name" value="ACT"/>
    <property type="match status" value="1"/>
</dbReference>
<dbReference type="Pfam" id="PF00128">
    <property type="entry name" value="Alpha-amylase"/>
    <property type="match status" value="1"/>
</dbReference>
<reference evidence="9" key="1">
    <citation type="submission" date="2020-10" db="EMBL/GenBank/DDBJ databases">
        <title>Unveiling of a novel bifunctional photoreceptor, Dualchrome1, isolated from a cosmopolitan green alga.</title>
        <authorList>
            <person name="Suzuki S."/>
            <person name="Kawachi M."/>
        </authorList>
    </citation>
    <scope>NUCLEOTIDE SEQUENCE</scope>
    <source>
        <strain evidence="9">NIES 2893</strain>
    </source>
</reference>
<feature type="compositionally biased region" description="Low complexity" evidence="7">
    <location>
        <begin position="23"/>
        <end position="40"/>
    </location>
</feature>
<dbReference type="InterPro" id="IPR017853">
    <property type="entry name" value="GH"/>
</dbReference>
<dbReference type="AlphaFoldDB" id="A0A830HR32"/>
<evidence type="ECO:0000313" key="9">
    <source>
        <dbReference type="EMBL" id="GHP09173.1"/>
    </source>
</evidence>
<evidence type="ECO:0000256" key="5">
    <source>
        <dbReference type="ARBA" id="ARBA00023295"/>
    </source>
</evidence>
<dbReference type="SMART" id="SM00810">
    <property type="entry name" value="Alpha-amyl_C2"/>
    <property type="match status" value="1"/>
</dbReference>
<feature type="region of interest" description="Disordered" evidence="7">
    <location>
        <begin position="278"/>
        <end position="297"/>
    </location>
</feature>
<protein>
    <recommendedName>
        <fullName evidence="3">alpha-amylase</fullName>
        <ecNumber evidence="3">3.2.1.1</ecNumber>
    </recommendedName>
    <alternativeName>
        <fullName evidence="6">1,4-alpha-D-glucan glucanohydrolase</fullName>
    </alternativeName>
</protein>
<evidence type="ECO:0000256" key="4">
    <source>
        <dbReference type="ARBA" id="ARBA00022801"/>
    </source>
</evidence>
<comment type="similarity">
    <text evidence="2">Belongs to the glycosyl hydrolase 13 family.</text>
</comment>
<dbReference type="Gene3D" id="3.20.20.80">
    <property type="entry name" value="Glycosidases"/>
    <property type="match status" value="1"/>
</dbReference>
<accession>A0A830HR32</accession>
<evidence type="ECO:0000256" key="6">
    <source>
        <dbReference type="ARBA" id="ARBA00030238"/>
    </source>
</evidence>
<dbReference type="GO" id="GO:0005975">
    <property type="term" value="P:carbohydrate metabolic process"/>
    <property type="evidence" value="ECO:0007669"/>
    <property type="project" value="InterPro"/>
</dbReference>
<feature type="region of interest" description="Disordered" evidence="7">
    <location>
        <begin position="1"/>
        <end position="90"/>
    </location>
</feature>
<dbReference type="Proteomes" id="UP000660262">
    <property type="component" value="Unassembled WGS sequence"/>
</dbReference>